<dbReference type="Gene3D" id="3.10.50.30">
    <property type="entry name" value="Transcription elongation factor, GreA/GreB, C-terminal domain"/>
    <property type="match status" value="1"/>
</dbReference>
<dbReference type="PROSITE" id="PS00829">
    <property type="entry name" value="GREAB_1"/>
    <property type="match status" value="1"/>
</dbReference>
<dbReference type="PANTHER" id="PTHR30437">
    <property type="entry name" value="TRANSCRIPTION ELONGATION FACTOR GREA"/>
    <property type="match status" value="1"/>
</dbReference>
<evidence type="ECO:0000256" key="8">
    <source>
        <dbReference type="HAMAP-Rule" id="MF_00105"/>
    </source>
</evidence>
<dbReference type="NCBIfam" id="NF001261">
    <property type="entry name" value="PRK00226.1-2"/>
    <property type="match status" value="1"/>
</dbReference>
<dbReference type="FunFam" id="3.10.50.30:FF:000001">
    <property type="entry name" value="Transcription elongation factor GreA"/>
    <property type="match status" value="1"/>
</dbReference>
<reference evidence="12 15" key="2">
    <citation type="submission" date="2021-05" db="EMBL/GenBank/DDBJ databases">
        <title>Molecular characterization for Shewanella algae harboring chromosomal blaOXA-55-like strains isolated from clinical and environment sample.</title>
        <authorList>
            <person name="Ohama Y."/>
            <person name="Aoki K."/>
            <person name="Harada S."/>
            <person name="Moriya K."/>
            <person name="Ishii Y."/>
            <person name="Tateda K."/>
        </authorList>
    </citation>
    <scope>NUCLEOTIDE SEQUENCE [LARGE SCALE GENOMIC DNA]</scope>
    <source>
        <strain evidence="12 15">MBTL60-118</strain>
    </source>
</reference>
<evidence type="ECO:0000256" key="6">
    <source>
        <dbReference type="ARBA" id="ARBA00024916"/>
    </source>
</evidence>
<dbReference type="GO" id="GO:0003746">
    <property type="term" value="F:translation elongation factor activity"/>
    <property type="evidence" value="ECO:0007669"/>
    <property type="project" value="UniProtKB-KW"/>
</dbReference>
<comment type="function">
    <text evidence="6 8 9">Necessary for efficient RNA polymerase transcription elongation past template-encoded arresting sites. The arresting sites in DNA have the property of trapping a certain fraction of elongating RNA polymerases that pass through, resulting in locked ternary complexes. Cleavage of the nascent transcript by cleavage factors such as GreA or GreB allows the resumption of elongation from the new 3'terminus. GreA releases sequences of 2 to 3 nucleotides.</text>
</comment>
<feature type="domain" description="Transcription elongation factor GreA/GreB N-terminal" evidence="11">
    <location>
        <begin position="4"/>
        <end position="74"/>
    </location>
</feature>
<evidence type="ECO:0000256" key="2">
    <source>
        <dbReference type="ARBA" id="ARBA00013729"/>
    </source>
</evidence>
<dbReference type="InterPro" id="IPR001437">
    <property type="entry name" value="Tscrpt_elong_fac_GreA/B_C"/>
</dbReference>
<proteinExistence type="inferred from homology"/>
<evidence type="ECO:0000256" key="7">
    <source>
        <dbReference type="ARBA" id="ARBA00030776"/>
    </source>
</evidence>
<dbReference type="InterPro" id="IPR036805">
    <property type="entry name" value="Tscrpt_elong_fac_GreA/B_N_sf"/>
</dbReference>
<dbReference type="Proteomes" id="UP000095230">
    <property type="component" value="Unassembled WGS sequence"/>
</dbReference>
<dbReference type="InterPro" id="IPR028624">
    <property type="entry name" value="Tscrpt_elong_fac_GreA/B"/>
</dbReference>
<dbReference type="EMBL" id="MCBT01000041">
    <property type="protein sequence ID" value="OEG73487.1"/>
    <property type="molecule type" value="Genomic_DNA"/>
</dbReference>
<dbReference type="HAMAP" id="MF_00105">
    <property type="entry name" value="GreA_GreB"/>
    <property type="match status" value="1"/>
</dbReference>
<dbReference type="InterPro" id="IPR006359">
    <property type="entry name" value="Tscrpt_elong_fac_GreA"/>
</dbReference>
<dbReference type="NCBIfam" id="TIGR01462">
    <property type="entry name" value="greA"/>
    <property type="match status" value="1"/>
</dbReference>
<dbReference type="InterPro" id="IPR023459">
    <property type="entry name" value="Tscrpt_elong_fac_GreA/B_fam"/>
</dbReference>
<evidence type="ECO:0000256" key="9">
    <source>
        <dbReference type="RuleBase" id="RU000556"/>
    </source>
</evidence>
<keyword evidence="15" id="KW-1185">Reference proteome</keyword>
<dbReference type="STRING" id="23.BEL05_18030"/>
<dbReference type="Pfam" id="PF03449">
    <property type="entry name" value="GreA_GreB_N"/>
    <property type="match status" value="1"/>
</dbReference>
<dbReference type="AlphaFoldDB" id="A0A1E5IST6"/>
<reference evidence="13 14" key="1">
    <citation type="submission" date="2016-07" db="EMBL/GenBank/DDBJ databases">
        <title>Whole-genome of two Shewanella species isolated from a digestive organ of sea cucumber Apostichopus japonicus Selenka 1867.</title>
        <authorList>
            <person name="Hong H.-H."/>
            <person name="Choi H."/>
            <person name="Cheon S."/>
            <person name="Oh J.-S."/>
            <person name="Lee H.-G."/>
            <person name="Park C."/>
        </authorList>
    </citation>
    <scope>NUCLEOTIDE SEQUENCE [LARGE SCALE GENOMIC DNA]</scope>
    <source>
        <strain evidence="13 14">CSB03KR</strain>
    </source>
</reference>
<dbReference type="InterPro" id="IPR018151">
    <property type="entry name" value="TF_GreA/GreB_CS"/>
</dbReference>
<evidence type="ECO:0000313" key="15">
    <source>
        <dbReference type="Proteomes" id="UP000773469"/>
    </source>
</evidence>
<gene>
    <name evidence="8 12" type="primary">greA</name>
    <name evidence="13" type="ORF">BEL05_18030</name>
    <name evidence="12" type="ORF">TUM3794_17550</name>
</gene>
<evidence type="ECO:0000256" key="3">
    <source>
        <dbReference type="ARBA" id="ARBA00023015"/>
    </source>
</evidence>
<dbReference type="SUPFAM" id="SSF54534">
    <property type="entry name" value="FKBP-like"/>
    <property type="match status" value="1"/>
</dbReference>
<dbReference type="RefSeq" id="WP_028763239.1">
    <property type="nucleotide sequence ID" value="NZ_BPEU01000011.1"/>
</dbReference>
<dbReference type="GO" id="GO:0006354">
    <property type="term" value="P:DNA-templated transcription elongation"/>
    <property type="evidence" value="ECO:0007669"/>
    <property type="project" value="TreeGrafter"/>
</dbReference>
<dbReference type="Proteomes" id="UP000773469">
    <property type="component" value="Unassembled WGS sequence"/>
</dbReference>
<dbReference type="PANTHER" id="PTHR30437:SF4">
    <property type="entry name" value="TRANSCRIPTION ELONGATION FACTOR GREA"/>
    <property type="match status" value="1"/>
</dbReference>
<dbReference type="GO" id="GO:0070063">
    <property type="term" value="F:RNA polymerase binding"/>
    <property type="evidence" value="ECO:0007669"/>
    <property type="project" value="InterPro"/>
</dbReference>
<dbReference type="PROSITE" id="PS00830">
    <property type="entry name" value="GREAB_2"/>
    <property type="match status" value="1"/>
</dbReference>
<keyword evidence="13" id="KW-0251">Elongation factor</keyword>
<name>A0A1E5IST6_SHECO</name>
<evidence type="ECO:0000313" key="14">
    <source>
        <dbReference type="Proteomes" id="UP000095230"/>
    </source>
</evidence>
<accession>A0A1E5IST6</accession>
<dbReference type="Gene3D" id="1.10.287.180">
    <property type="entry name" value="Transcription elongation factor, GreA/GreB, N-terminal domain"/>
    <property type="match status" value="1"/>
</dbReference>
<sequence>MNKVPMTVVGAEMLRKELDYLKFDKRPKIAEAIGIARELGDLKENAEYHAAREEQGLCEARVRDIEGKLSNVQIIDVTKMENTGRVIFGTTVTILNLDTEEESTYRIVGEDEANIKENLLSVSSPIARGLVGKSLDDEISITTPGGTSDFEIIKVEYI</sequence>
<keyword evidence="3 8" id="KW-0805">Transcription regulation</keyword>
<comment type="similarity">
    <text evidence="1 8 9">Belongs to the GreA/GreB family.</text>
</comment>
<organism evidence="13 14">
    <name type="scientific">Shewanella colwelliana</name>
    <name type="common">Alteromonas colwelliana</name>
    <dbReference type="NCBI Taxonomy" id="23"/>
    <lineage>
        <taxon>Bacteria</taxon>
        <taxon>Pseudomonadati</taxon>
        <taxon>Pseudomonadota</taxon>
        <taxon>Gammaproteobacteria</taxon>
        <taxon>Alteromonadales</taxon>
        <taxon>Shewanellaceae</taxon>
        <taxon>Shewanella</taxon>
    </lineage>
</organism>
<evidence type="ECO:0000256" key="5">
    <source>
        <dbReference type="ARBA" id="ARBA00023163"/>
    </source>
</evidence>
<evidence type="ECO:0000313" key="13">
    <source>
        <dbReference type="EMBL" id="OEG73487.1"/>
    </source>
</evidence>
<keyword evidence="13" id="KW-0648">Protein biosynthesis</keyword>
<dbReference type="GO" id="GO:0032784">
    <property type="term" value="P:regulation of DNA-templated transcription elongation"/>
    <property type="evidence" value="ECO:0007669"/>
    <property type="project" value="UniProtKB-UniRule"/>
</dbReference>
<feature type="domain" description="Transcription elongation factor GreA/GreB C-terminal" evidence="10">
    <location>
        <begin position="83"/>
        <end position="157"/>
    </location>
</feature>
<dbReference type="GO" id="GO:0003677">
    <property type="term" value="F:DNA binding"/>
    <property type="evidence" value="ECO:0007669"/>
    <property type="project" value="UniProtKB-UniRule"/>
</dbReference>
<dbReference type="NCBIfam" id="NF001263">
    <property type="entry name" value="PRK00226.1-4"/>
    <property type="match status" value="1"/>
</dbReference>
<comment type="caution">
    <text evidence="13">The sequence shown here is derived from an EMBL/GenBank/DDBJ whole genome shotgun (WGS) entry which is preliminary data.</text>
</comment>
<evidence type="ECO:0000259" key="10">
    <source>
        <dbReference type="Pfam" id="PF01272"/>
    </source>
</evidence>
<dbReference type="OrthoDB" id="9808774at2"/>
<protein>
    <recommendedName>
        <fullName evidence="2 8">Transcription elongation factor GreA</fullName>
    </recommendedName>
    <alternativeName>
        <fullName evidence="7 8">Transcript cleavage factor GreA</fullName>
    </alternativeName>
</protein>
<evidence type="ECO:0000256" key="4">
    <source>
        <dbReference type="ARBA" id="ARBA00023125"/>
    </source>
</evidence>
<dbReference type="FunFam" id="1.10.287.180:FF:000001">
    <property type="entry name" value="Transcription elongation factor GreA"/>
    <property type="match status" value="1"/>
</dbReference>
<dbReference type="PIRSF" id="PIRSF006092">
    <property type="entry name" value="GreA_GreB"/>
    <property type="match status" value="1"/>
</dbReference>
<dbReference type="InterPro" id="IPR036953">
    <property type="entry name" value="GreA/GreB_C_sf"/>
</dbReference>
<dbReference type="SUPFAM" id="SSF46557">
    <property type="entry name" value="GreA transcript cleavage protein, N-terminal domain"/>
    <property type="match status" value="1"/>
</dbReference>
<evidence type="ECO:0000259" key="11">
    <source>
        <dbReference type="Pfam" id="PF03449"/>
    </source>
</evidence>
<keyword evidence="5 8" id="KW-0804">Transcription</keyword>
<evidence type="ECO:0000313" key="12">
    <source>
        <dbReference type="EMBL" id="GIU40218.1"/>
    </source>
</evidence>
<dbReference type="NCBIfam" id="NF001264">
    <property type="entry name" value="PRK00226.1-5"/>
    <property type="match status" value="1"/>
</dbReference>
<dbReference type="EMBL" id="BPEU01000011">
    <property type="protein sequence ID" value="GIU40218.1"/>
    <property type="molecule type" value="Genomic_DNA"/>
</dbReference>
<keyword evidence="4 8" id="KW-0238">DNA-binding</keyword>
<dbReference type="InterPro" id="IPR022691">
    <property type="entry name" value="Tscrpt_elong_fac_GreA/B_N"/>
</dbReference>
<dbReference type="Pfam" id="PF01272">
    <property type="entry name" value="GreA_GreB"/>
    <property type="match status" value="1"/>
</dbReference>
<evidence type="ECO:0000256" key="1">
    <source>
        <dbReference type="ARBA" id="ARBA00008213"/>
    </source>
</evidence>